<evidence type="ECO:0000256" key="1">
    <source>
        <dbReference type="ARBA" id="ARBA00001946"/>
    </source>
</evidence>
<dbReference type="NCBIfam" id="TIGR01453">
    <property type="entry name" value="grpIintron_endo"/>
    <property type="match status" value="1"/>
</dbReference>
<keyword evidence="4" id="KW-0540">Nuclease</keyword>
<dbReference type="InterPro" id="IPR006350">
    <property type="entry name" value="Intron_endoG1"/>
</dbReference>
<dbReference type="SUPFAM" id="SSF82771">
    <property type="entry name" value="GIY-YIG endonuclease"/>
    <property type="match status" value="1"/>
</dbReference>
<sequence>MIVYKIVNNLNGKVYIGQTVNTIECRFSQHGRDDGYLSKSIKKHGKENFTIHVIARCTSREELNNRERFCIRIFNSLAPNGYNLNAGGGGSDVSKETSVKISIKQKQRWANKIGTEKSLAALLDKSRPHALLGKKMSIEYCKKLSDAHKGYVMPQSQKDAIAKGNKGKTHKDAASIKRIDIKTGEVKIYSSCKEVEKDGYNKIVVWRAAVGERRTAYKYKWKIVK</sequence>
<reference evidence="4" key="1">
    <citation type="submission" date="2020-04" db="EMBL/GenBank/DDBJ databases">
        <authorList>
            <person name="Chiriac C."/>
            <person name="Salcher M."/>
            <person name="Ghai R."/>
            <person name="Kavagutti S V."/>
        </authorList>
    </citation>
    <scope>NUCLEOTIDE SEQUENCE</scope>
</reference>
<dbReference type="GO" id="GO:0004519">
    <property type="term" value="F:endonuclease activity"/>
    <property type="evidence" value="ECO:0007669"/>
    <property type="project" value="UniProtKB-KW"/>
</dbReference>
<evidence type="ECO:0000256" key="2">
    <source>
        <dbReference type="ARBA" id="ARBA00022842"/>
    </source>
</evidence>
<dbReference type="Gene3D" id="3.40.1440.10">
    <property type="entry name" value="GIY-YIG endonuclease"/>
    <property type="match status" value="1"/>
</dbReference>
<accession>A0A6J5L161</accession>
<dbReference type="Pfam" id="PF01541">
    <property type="entry name" value="GIY-YIG"/>
    <property type="match status" value="1"/>
</dbReference>
<keyword evidence="4" id="KW-0255">Endonuclease</keyword>
<dbReference type="InterPro" id="IPR035901">
    <property type="entry name" value="GIY-YIG_endonuc_sf"/>
</dbReference>
<feature type="domain" description="GIY-YIG" evidence="3">
    <location>
        <begin position="1"/>
        <end position="84"/>
    </location>
</feature>
<proteinExistence type="predicted"/>
<dbReference type="PROSITE" id="PS50164">
    <property type="entry name" value="GIY_YIG"/>
    <property type="match status" value="1"/>
</dbReference>
<dbReference type="InterPro" id="IPR000305">
    <property type="entry name" value="GIY-YIG_endonuc"/>
</dbReference>
<comment type="cofactor">
    <cofactor evidence="1">
        <name>Mg(2+)</name>
        <dbReference type="ChEBI" id="CHEBI:18420"/>
    </cofactor>
</comment>
<protein>
    <submittedName>
        <fullName evidence="4">GrpIintron_endo, group I intron endonuclease</fullName>
    </submittedName>
</protein>
<organism evidence="4">
    <name type="scientific">uncultured Caudovirales phage</name>
    <dbReference type="NCBI Taxonomy" id="2100421"/>
    <lineage>
        <taxon>Viruses</taxon>
        <taxon>Duplodnaviria</taxon>
        <taxon>Heunggongvirae</taxon>
        <taxon>Uroviricota</taxon>
        <taxon>Caudoviricetes</taxon>
        <taxon>Peduoviridae</taxon>
        <taxon>Maltschvirus</taxon>
        <taxon>Maltschvirus maltsch</taxon>
    </lineage>
</organism>
<dbReference type="EMBL" id="LR796189">
    <property type="protein sequence ID" value="CAB4125809.1"/>
    <property type="molecule type" value="Genomic_DNA"/>
</dbReference>
<gene>
    <name evidence="4" type="ORF">UFOVP53_237</name>
</gene>
<dbReference type="CDD" id="cd10443">
    <property type="entry name" value="GIY-YIG_HE_Tlr8p_PBC-V_like"/>
    <property type="match status" value="1"/>
</dbReference>
<evidence type="ECO:0000313" key="4">
    <source>
        <dbReference type="EMBL" id="CAB4125809.1"/>
    </source>
</evidence>
<evidence type="ECO:0000259" key="3">
    <source>
        <dbReference type="PROSITE" id="PS50164"/>
    </source>
</evidence>
<keyword evidence="4" id="KW-0378">Hydrolase</keyword>
<keyword evidence="2" id="KW-0460">Magnesium</keyword>
<name>A0A6J5L161_9CAUD</name>
<dbReference type="SMART" id="SM00465">
    <property type="entry name" value="GIYc"/>
    <property type="match status" value="1"/>
</dbReference>